<reference evidence="1 2" key="1">
    <citation type="journal article" date="2012" name="Proc. Natl. Acad. Sci. U.S.A.">
        <title>Archaeal virus with exceptional virion architecture and the largest single-stranded DNA genome.</title>
        <authorList>
            <person name="Mochizuki T."/>
            <person name="Krupovic M."/>
            <person name="Pehau-Arnaudet G."/>
            <person name="Sako Y."/>
            <person name="Forterre P."/>
            <person name="Prangishvili D."/>
        </authorList>
    </citation>
    <scope>NUCLEOTIDE SEQUENCE [LARGE SCALE GENOMIC DNA]</scope>
</reference>
<accession>J7Q7I0</accession>
<dbReference type="KEGG" id="vg:40526258"/>
<name>J7Q7I0_9VIRU</name>
<dbReference type="GeneID" id="40526258"/>
<proteinExistence type="predicted"/>
<evidence type="ECO:0000313" key="2">
    <source>
        <dbReference type="Proteomes" id="UP000003929"/>
    </source>
</evidence>
<dbReference type="Proteomes" id="UP000003929">
    <property type="component" value="Segment"/>
</dbReference>
<dbReference type="EMBL" id="HE681887">
    <property type="protein sequence ID" value="CCG27817.1"/>
    <property type="molecule type" value="Genomic_DNA"/>
</dbReference>
<evidence type="ECO:0000313" key="1">
    <source>
        <dbReference type="EMBL" id="CCG27817.1"/>
    </source>
</evidence>
<gene>
    <name evidence="1" type="primary">4-78</name>
</gene>
<protein>
    <submittedName>
        <fullName evidence="1">Uncharacterized protein</fullName>
    </submittedName>
</protein>
<organism evidence="1 2">
    <name type="scientific">Alphaspiravirus yamagawaense</name>
    <dbReference type="NCBI Taxonomy" id="1157339"/>
    <lineage>
        <taxon>Viruses</taxon>
        <taxon>Viruses incertae sedis</taxon>
        <taxon>Spiraviridae</taxon>
        <taxon>Alphaspiravirus</taxon>
    </lineage>
</organism>
<sequence length="78" mass="9400">MRIRIVTEDYVAIISVRRAAYLYPLLHCFDYRDPRRCVIETLKRRGYTVKHGYVDELGEVIETERHKIVIQYNERKGD</sequence>
<keyword evidence="2" id="KW-1185">Reference proteome</keyword>
<dbReference type="RefSeq" id="YP_009666049.1">
    <property type="nucleotide sequence ID" value="NC_043427.1"/>
</dbReference>